<dbReference type="OrthoDB" id="9295290at2759"/>
<proteinExistence type="predicted"/>
<evidence type="ECO:0000313" key="3">
    <source>
        <dbReference type="EMBL" id="KAG6933319.1"/>
    </source>
</evidence>
<reference evidence="3 4" key="1">
    <citation type="journal article" date="2020" name="G3 (Bethesda)">
        <title>Draft Genome of the Common Snapping Turtle, Chelydra serpentina, a Model for Phenotypic Plasticity in Reptiles.</title>
        <authorList>
            <person name="Das D."/>
            <person name="Singh S.K."/>
            <person name="Bierstedt J."/>
            <person name="Erickson A."/>
            <person name="Galli G.L.J."/>
            <person name="Crossley D.A. 2nd"/>
            <person name="Rhen T."/>
        </authorList>
    </citation>
    <scope>NUCLEOTIDE SEQUENCE [LARGE SCALE GENOMIC DNA]</scope>
    <source>
        <strain evidence="3">KW</strain>
    </source>
</reference>
<evidence type="ECO:0000256" key="2">
    <source>
        <dbReference type="ARBA" id="ARBA00023203"/>
    </source>
</evidence>
<evidence type="ECO:0000256" key="1">
    <source>
        <dbReference type="ARBA" id="ARBA00022737"/>
    </source>
</evidence>
<dbReference type="PROSITE" id="PS51216">
    <property type="entry name" value="NEBULIN"/>
    <property type="match status" value="2"/>
</dbReference>
<name>A0A8T1SWM5_CHESE</name>
<sequence>VYKSDLQWLKGLGWLPSGSLEAEKNKKASEILSEKKYRQPPDTVKFTSITDAMDIVLAKSNAKNRSDRLYREAWDKDKTHIHIMPDTPEILLAKANLINTSDKLYRLAMEEDKKKGYDLRIDAIPIRSAKASRDIASEVSKLRPFSSHFQRSQVHSEQLKACSINTIMYQGKLFLDNK</sequence>
<comment type="caution">
    <text evidence="3">The sequence shown here is derived from an EMBL/GenBank/DDBJ whole genome shotgun (WGS) entry which is preliminary data.</text>
</comment>
<dbReference type="AlphaFoldDB" id="A0A8T1SWM5"/>
<dbReference type="Proteomes" id="UP000765507">
    <property type="component" value="Unassembled WGS sequence"/>
</dbReference>
<evidence type="ECO:0000313" key="4">
    <source>
        <dbReference type="Proteomes" id="UP000765507"/>
    </source>
</evidence>
<dbReference type="InterPro" id="IPR055297">
    <property type="entry name" value="NEBU/NEBL"/>
</dbReference>
<feature type="non-terminal residue" evidence="3">
    <location>
        <position position="1"/>
    </location>
</feature>
<dbReference type="PANTHER" id="PTHR11039:SF65">
    <property type="entry name" value="NEBULIN"/>
    <property type="match status" value="1"/>
</dbReference>
<dbReference type="GO" id="GO:0071691">
    <property type="term" value="P:cardiac muscle thin filament assembly"/>
    <property type="evidence" value="ECO:0007669"/>
    <property type="project" value="TreeGrafter"/>
</dbReference>
<dbReference type="PANTHER" id="PTHR11039">
    <property type="entry name" value="NEBULIN"/>
    <property type="match status" value="1"/>
</dbReference>
<organism evidence="3 4">
    <name type="scientific">Chelydra serpentina</name>
    <name type="common">Snapping turtle</name>
    <name type="synonym">Testudo serpentina</name>
    <dbReference type="NCBI Taxonomy" id="8475"/>
    <lineage>
        <taxon>Eukaryota</taxon>
        <taxon>Metazoa</taxon>
        <taxon>Chordata</taxon>
        <taxon>Craniata</taxon>
        <taxon>Vertebrata</taxon>
        <taxon>Euteleostomi</taxon>
        <taxon>Archelosauria</taxon>
        <taxon>Testudinata</taxon>
        <taxon>Testudines</taxon>
        <taxon>Cryptodira</taxon>
        <taxon>Durocryptodira</taxon>
        <taxon>Americhelydia</taxon>
        <taxon>Chelydroidea</taxon>
        <taxon>Chelydridae</taxon>
        <taxon>Chelydra</taxon>
    </lineage>
</organism>
<keyword evidence="4" id="KW-1185">Reference proteome</keyword>
<keyword evidence="1" id="KW-0677">Repeat</keyword>
<protein>
    <submittedName>
        <fullName evidence="3">Nebulin</fullName>
    </submittedName>
</protein>
<accession>A0A8T1SWM5</accession>
<keyword evidence="2" id="KW-0009">Actin-binding</keyword>
<dbReference type="GO" id="GO:0051015">
    <property type="term" value="F:actin filament binding"/>
    <property type="evidence" value="ECO:0007669"/>
    <property type="project" value="InterPro"/>
</dbReference>
<dbReference type="SMART" id="SM00227">
    <property type="entry name" value="NEBU"/>
    <property type="match status" value="3"/>
</dbReference>
<dbReference type="GO" id="GO:0030018">
    <property type="term" value="C:Z disc"/>
    <property type="evidence" value="ECO:0007669"/>
    <property type="project" value="InterPro"/>
</dbReference>
<gene>
    <name evidence="3" type="ORF">G0U57_019412</name>
</gene>
<dbReference type="EMBL" id="JAHGAV010000077">
    <property type="protein sequence ID" value="KAG6933319.1"/>
    <property type="molecule type" value="Genomic_DNA"/>
</dbReference>
<dbReference type="InterPro" id="IPR000900">
    <property type="entry name" value="Nebulin_repeat"/>
</dbReference>
<dbReference type="Pfam" id="PF00880">
    <property type="entry name" value="Nebulin"/>
    <property type="match status" value="2"/>
</dbReference>